<accession>A0A171KVY9</accession>
<dbReference type="EMBL" id="LBNE01000001">
    <property type="protein sequence ID" value="KKO73056.1"/>
    <property type="molecule type" value="Genomic_DNA"/>
</dbReference>
<evidence type="ECO:0000313" key="6">
    <source>
        <dbReference type="Proteomes" id="UP000292039"/>
    </source>
</evidence>
<sequence>MIFSTILFYVVAAILVIAAVRVITASSPVTAVLHLILAFFNAAMLWVLIGAEFLGLLLVVVYVGAVMVLFLFVVMMLDIKLDMLRAGARNYMFIGGIVGLVMVLEMAFVLWATWGGVGELPVQPGDYNNTRVLGELMYTKYVFGVEVGAVLLLVGMISAIALTLRRRTDVRYNDPSGAVKVKAKDRFRIVNVKPQRDVAPEAPAAEAAGEGEKQ</sequence>
<dbReference type="OrthoDB" id="5295927at2"/>
<keyword evidence="2" id="KW-0812">Transmembrane</keyword>
<dbReference type="GO" id="GO:0048038">
    <property type="term" value="F:quinone binding"/>
    <property type="evidence" value="ECO:0007669"/>
    <property type="project" value="UniProtKB-UniRule"/>
</dbReference>
<feature type="transmembrane region" description="Helical" evidence="2">
    <location>
        <begin position="141"/>
        <end position="164"/>
    </location>
</feature>
<dbReference type="Gene3D" id="1.20.120.1200">
    <property type="entry name" value="NADH-ubiquinone/plastoquinone oxidoreductase chain 6, subunit NuoJ"/>
    <property type="match status" value="1"/>
</dbReference>
<comment type="catalytic activity">
    <reaction evidence="2">
        <text>a quinone + NADH + 5 H(+)(in) = a quinol + NAD(+) + 4 H(+)(out)</text>
        <dbReference type="Rhea" id="RHEA:57888"/>
        <dbReference type="ChEBI" id="CHEBI:15378"/>
        <dbReference type="ChEBI" id="CHEBI:24646"/>
        <dbReference type="ChEBI" id="CHEBI:57540"/>
        <dbReference type="ChEBI" id="CHEBI:57945"/>
        <dbReference type="ChEBI" id="CHEBI:132124"/>
    </reaction>
</comment>
<evidence type="ECO:0000256" key="2">
    <source>
        <dbReference type="RuleBase" id="RU004429"/>
    </source>
</evidence>
<name>A0A171KVY9_9BURK</name>
<comment type="subcellular location">
    <subcellularLocation>
        <location evidence="2">Cell membrane</location>
        <topology evidence="2">Multi-pass membrane protein</topology>
    </subcellularLocation>
</comment>
<evidence type="ECO:0000313" key="5">
    <source>
        <dbReference type="Proteomes" id="UP000078084"/>
    </source>
</evidence>
<reference evidence="3 5" key="1">
    <citation type="submission" date="2015-04" db="EMBL/GenBank/DDBJ databases">
        <title>Genome sequence of Kerstersia gyiorum CG1.</title>
        <authorList>
            <person name="Greninger A.L."/>
            <person name="Kozyreva V."/>
            <person name="Chaturvedi V."/>
        </authorList>
    </citation>
    <scope>NUCLEOTIDE SEQUENCE [LARGE SCALE GENOMIC DNA]</scope>
    <source>
        <strain evidence="3 5">CG1</strain>
    </source>
</reference>
<keyword evidence="2" id="KW-0472">Membrane</keyword>
<feature type="transmembrane region" description="Helical" evidence="2">
    <location>
        <begin position="6"/>
        <end position="24"/>
    </location>
</feature>
<protein>
    <recommendedName>
        <fullName evidence="2">NADH-quinone oxidoreductase subunit J</fullName>
        <ecNumber evidence="2">7.1.1.-</ecNumber>
    </recommendedName>
</protein>
<dbReference type="GO" id="GO:0005886">
    <property type="term" value="C:plasma membrane"/>
    <property type="evidence" value="ECO:0007669"/>
    <property type="project" value="UniProtKB-SubCell"/>
</dbReference>
<evidence type="ECO:0000256" key="1">
    <source>
        <dbReference type="ARBA" id="ARBA00005698"/>
    </source>
</evidence>
<keyword evidence="2" id="KW-0520">NAD</keyword>
<keyword evidence="2" id="KW-1133">Transmembrane helix</keyword>
<dbReference type="PANTHER" id="PTHR33269:SF17">
    <property type="entry name" value="NADH-UBIQUINONE OXIDOREDUCTASE CHAIN 6"/>
    <property type="match status" value="1"/>
</dbReference>
<dbReference type="RefSeq" id="WP_068366887.1">
    <property type="nucleotide sequence ID" value="NZ_CBCSEB010000002.1"/>
</dbReference>
<dbReference type="InterPro" id="IPR042106">
    <property type="entry name" value="Nuo/plastoQ_OxRdtase_6_NuoJ"/>
</dbReference>
<proteinExistence type="inferred from homology"/>
<feature type="transmembrane region" description="Helical" evidence="2">
    <location>
        <begin position="91"/>
        <end position="114"/>
    </location>
</feature>
<dbReference type="Proteomes" id="UP000078084">
    <property type="component" value="Unassembled WGS sequence"/>
</dbReference>
<reference evidence="4 6" key="2">
    <citation type="submission" date="2019-02" db="EMBL/GenBank/DDBJ databases">
        <title>Genomic Encyclopedia of Type Strains, Phase IV (KMG-IV): sequencing the most valuable type-strain genomes for metagenomic binning, comparative biology and taxonomic classification.</title>
        <authorList>
            <person name="Goeker M."/>
        </authorList>
    </citation>
    <scope>NUCLEOTIDE SEQUENCE [LARGE SCALE GENOMIC DNA]</scope>
    <source>
        <strain evidence="4 6">DSM 16618</strain>
    </source>
</reference>
<feature type="transmembrane region" description="Helical" evidence="2">
    <location>
        <begin position="31"/>
        <end position="49"/>
    </location>
</feature>
<comment type="similarity">
    <text evidence="1 2">Belongs to the complex I subunit 6 family.</text>
</comment>
<comment type="caution">
    <text evidence="3">The sequence shown here is derived from an EMBL/GenBank/DDBJ whole genome shotgun (WGS) entry which is preliminary data.</text>
</comment>
<dbReference type="PATRIC" id="fig|206506.3.peg.379"/>
<dbReference type="Pfam" id="PF00499">
    <property type="entry name" value="Oxidored_q3"/>
    <property type="match status" value="1"/>
</dbReference>
<dbReference type="PANTHER" id="PTHR33269">
    <property type="entry name" value="NADH-UBIQUINONE OXIDOREDUCTASE CHAIN 6"/>
    <property type="match status" value="1"/>
</dbReference>
<dbReference type="EC" id="7.1.1.-" evidence="2"/>
<dbReference type="NCBIfam" id="NF005164">
    <property type="entry name" value="PRK06638.1-4"/>
    <property type="match status" value="1"/>
</dbReference>
<keyword evidence="5" id="KW-1185">Reference proteome</keyword>
<dbReference type="STRING" id="206506.AAV32_01705"/>
<comment type="function">
    <text evidence="2">NDH-1 shuttles electrons from NADH, via FMN and iron-sulfur (Fe-S) centers, to quinones in the respiratory chain. Couples the redox reaction to proton translocation (for every two electrons transferred, four hydrogen ions are translocated across the cytoplasmic membrane), and thus conserves the redox energy in a proton gradient.</text>
</comment>
<dbReference type="InterPro" id="IPR001457">
    <property type="entry name" value="NADH_UbQ/plastoQ_OxRdtase_su6"/>
</dbReference>
<dbReference type="GO" id="GO:0008137">
    <property type="term" value="F:NADH dehydrogenase (ubiquinone) activity"/>
    <property type="evidence" value="ECO:0007669"/>
    <property type="project" value="UniProtKB-UniRule"/>
</dbReference>
<evidence type="ECO:0000313" key="4">
    <source>
        <dbReference type="EMBL" id="RZS73705.1"/>
    </source>
</evidence>
<gene>
    <name evidence="3" type="ORF">AAV32_01705</name>
    <name evidence="4" type="ORF">EV679_0909</name>
</gene>
<dbReference type="AlphaFoldDB" id="A0A171KVY9"/>
<keyword evidence="3" id="KW-0830">Ubiquinone</keyword>
<feature type="transmembrane region" description="Helical" evidence="2">
    <location>
        <begin position="55"/>
        <end position="79"/>
    </location>
</feature>
<dbReference type="Proteomes" id="UP000292039">
    <property type="component" value="Unassembled WGS sequence"/>
</dbReference>
<dbReference type="EMBL" id="SGWZ01000001">
    <property type="protein sequence ID" value="RZS73705.1"/>
    <property type="molecule type" value="Genomic_DNA"/>
</dbReference>
<organism evidence="3 5">
    <name type="scientific">Kerstersia gyiorum</name>
    <dbReference type="NCBI Taxonomy" id="206506"/>
    <lineage>
        <taxon>Bacteria</taxon>
        <taxon>Pseudomonadati</taxon>
        <taxon>Pseudomonadota</taxon>
        <taxon>Betaproteobacteria</taxon>
        <taxon>Burkholderiales</taxon>
        <taxon>Alcaligenaceae</taxon>
        <taxon>Kerstersia</taxon>
    </lineage>
</organism>
<keyword evidence="2" id="KW-0874">Quinone</keyword>
<evidence type="ECO:0000313" key="3">
    <source>
        <dbReference type="EMBL" id="KKO73056.1"/>
    </source>
</evidence>
<keyword evidence="2" id="KW-1003">Cell membrane</keyword>